<feature type="compositionally biased region" description="Low complexity" evidence="6">
    <location>
        <begin position="544"/>
        <end position="564"/>
    </location>
</feature>
<feature type="domain" description="C2H2-type" evidence="7">
    <location>
        <begin position="721"/>
        <end position="751"/>
    </location>
</feature>
<dbReference type="InterPro" id="IPR013087">
    <property type="entry name" value="Znf_C2H2_type"/>
</dbReference>
<dbReference type="Gene3D" id="3.30.160.60">
    <property type="entry name" value="Classic Zinc Finger"/>
    <property type="match status" value="3"/>
</dbReference>
<keyword evidence="3 5" id="KW-0863">Zinc-finger</keyword>
<feature type="domain" description="C2H2-type" evidence="7">
    <location>
        <begin position="640"/>
        <end position="668"/>
    </location>
</feature>
<accession>A0A9Q0MHA4</accession>
<evidence type="ECO:0000256" key="2">
    <source>
        <dbReference type="ARBA" id="ARBA00022737"/>
    </source>
</evidence>
<name>A0A9Q0MHA4_BLOTA</name>
<evidence type="ECO:0000313" key="9">
    <source>
        <dbReference type="Proteomes" id="UP001142055"/>
    </source>
</evidence>
<feature type="domain" description="C2H2-type" evidence="7">
    <location>
        <begin position="813"/>
        <end position="843"/>
    </location>
</feature>
<dbReference type="PROSITE" id="PS50157">
    <property type="entry name" value="ZINC_FINGER_C2H2_2"/>
    <property type="match status" value="8"/>
</dbReference>
<feature type="domain" description="C2H2-type" evidence="7">
    <location>
        <begin position="694"/>
        <end position="721"/>
    </location>
</feature>
<feature type="domain" description="C2H2-type" evidence="7">
    <location>
        <begin position="584"/>
        <end position="607"/>
    </location>
</feature>
<evidence type="ECO:0000259" key="7">
    <source>
        <dbReference type="PROSITE" id="PS50157"/>
    </source>
</evidence>
<feature type="compositionally biased region" description="Basic residues" evidence="6">
    <location>
        <begin position="84"/>
        <end position="93"/>
    </location>
</feature>
<evidence type="ECO:0000256" key="5">
    <source>
        <dbReference type="PROSITE-ProRule" id="PRU00042"/>
    </source>
</evidence>
<protein>
    <recommendedName>
        <fullName evidence="7">C2H2-type domain-containing protein</fullName>
    </recommendedName>
</protein>
<evidence type="ECO:0000313" key="8">
    <source>
        <dbReference type="EMBL" id="KAJ6224397.1"/>
    </source>
</evidence>
<feature type="domain" description="C2H2-type" evidence="7">
    <location>
        <begin position="752"/>
        <end position="777"/>
    </location>
</feature>
<keyword evidence="9" id="KW-1185">Reference proteome</keyword>
<dbReference type="PANTHER" id="PTHR24379">
    <property type="entry name" value="KRAB AND ZINC FINGER DOMAIN-CONTAINING"/>
    <property type="match status" value="1"/>
</dbReference>
<keyword evidence="2" id="KW-0677">Repeat</keyword>
<evidence type="ECO:0000256" key="3">
    <source>
        <dbReference type="ARBA" id="ARBA00022771"/>
    </source>
</evidence>
<feature type="domain" description="C2H2-type" evidence="7">
    <location>
        <begin position="782"/>
        <end position="812"/>
    </location>
</feature>
<dbReference type="GO" id="GO:0008270">
    <property type="term" value="F:zinc ion binding"/>
    <property type="evidence" value="ECO:0007669"/>
    <property type="project" value="UniProtKB-KW"/>
</dbReference>
<dbReference type="Proteomes" id="UP001142055">
    <property type="component" value="Chromosome 1"/>
</dbReference>
<dbReference type="SMART" id="SM00355">
    <property type="entry name" value="ZnF_C2H2"/>
    <property type="match status" value="15"/>
</dbReference>
<comment type="caution">
    <text evidence="8">The sequence shown here is derived from an EMBL/GenBank/DDBJ whole genome shotgun (WGS) entry which is preliminary data.</text>
</comment>
<dbReference type="PROSITE" id="PS00028">
    <property type="entry name" value="ZINC_FINGER_C2H2_1"/>
    <property type="match status" value="8"/>
</dbReference>
<reference evidence="8" key="1">
    <citation type="submission" date="2022-12" db="EMBL/GenBank/DDBJ databases">
        <title>Genome assemblies of Blomia tropicalis.</title>
        <authorList>
            <person name="Cui Y."/>
        </authorList>
    </citation>
    <scope>NUCLEOTIDE SEQUENCE</scope>
    <source>
        <tissue evidence="8">Adult mites</tissue>
    </source>
</reference>
<evidence type="ECO:0000256" key="1">
    <source>
        <dbReference type="ARBA" id="ARBA00022723"/>
    </source>
</evidence>
<proteinExistence type="predicted"/>
<dbReference type="AlphaFoldDB" id="A0A9Q0MHA4"/>
<evidence type="ECO:0000256" key="6">
    <source>
        <dbReference type="SAM" id="MobiDB-lite"/>
    </source>
</evidence>
<organism evidence="8 9">
    <name type="scientific">Blomia tropicalis</name>
    <name type="common">Mite</name>
    <dbReference type="NCBI Taxonomy" id="40697"/>
    <lineage>
        <taxon>Eukaryota</taxon>
        <taxon>Metazoa</taxon>
        <taxon>Ecdysozoa</taxon>
        <taxon>Arthropoda</taxon>
        <taxon>Chelicerata</taxon>
        <taxon>Arachnida</taxon>
        <taxon>Acari</taxon>
        <taxon>Acariformes</taxon>
        <taxon>Sarcoptiformes</taxon>
        <taxon>Astigmata</taxon>
        <taxon>Glycyphagoidea</taxon>
        <taxon>Echimyopodidae</taxon>
        <taxon>Blomia</taxon>
    </lineage>
</organism>
<gene>
    <name evidence="8" type="ORF">RDWZM_002942</name>
</gene>
<dbReference type="InterPro" id="IPR036236">
    <property type="entry name" value="Znf_C2H2_sf"/>
</dbReference>
<feature type="domain" description="C2H2-type" evidence="7">
    <location>
        <begin position="844"/>
        <end position="874"/>
    </location>
</feature>
<feature type="region of interest" description="Disordered" evidence="6">
    <location>
        <begin position="83"/>
        <end position="110"/>
    </location>
</feature>
<feature type="region of interest" description="Disordered" evidence="6">
    <location>
        <begin position="538"/>
        <end position="566"/>
    </location>
</feature>
<sequence length="996" mass="116075">MSNKQIFVSELKAHEDANVVESLRKELDWCHEIIKVLEHQRNIFRSHFLNCNCSCKKTISEFSELSALDEEIEQIYQRDEGKQLRKRSSRRKQNLSSREDTFTVSSSSEKNDKEIQTSMLGIDLNSFKHIWLKNPQIISETLRINKRTVQSSRSSKQGYSCKYPKCRYKAFTAKSFSKHKLEHQRSQFIKLVMPIGFTLNDFFEIVPIDPKMKREQIKMEHCCFHSCDYEPSSESSLEFIIDHLTEHISSYIQFACLTCNQIFSSKFLLHEHLLKVLNCAQESILNFNYNFWSDEEIEQLKQFINCSISMNSTSNNDRLETNRVYCQFCNSSYISKSLLDVHVKLIHNNNLDHNSVKNKIPTTDSEHKQTKEVIKTSVDCDDENINGKTNLKCRLCFKVFDTFDSIQKHVQTFHNLVNSEAAITPKSGSNLISEPKTQTTISISEECYSSNDSENNNSTLLKDLDEIINEKSKIVNDEKYITIDDENEDQSKVLNYLPVVLDNDVNNSNSNDEIMVLELVNNANGDIELIQTKPISKNGKTHSNIESADSTSSSTTGESISKSNTDMESNECSKLQNMMNAFIYDCHLCTFSFRTENELAKHTFLYHKISSFCCKSCDFVTQDIEIYRKHEQFHRLNYIFQCKICFQMFSTSEVLADHNKANHVNVQCSICKLVLANRTLLTSHMVSYHRDLLFKCDQCSYKTYIKENFTKHKLTHSKNTKICPFTECGESFATDIKLDAHINKIHIQKPIHKCTETDCTESFYNSEQLQKHKINIHNHYIYKCSQTETCTFQTNSERVLKMHHRVHSEQRPFKCTELDCEYSSRTKGMLNSHFRHKHISEKSLICGEEGCLKNYKTNAQLVQHQKRIHLSRSTEQSELNWDELLSETQSSLTNTKPYKCPYEGCFTEYAKHTELTKHLTNCVYRKKFRYERCQKRRSNKKMKTLNDTMEEETGQVNNDISIIMEDHHYPQVQTQQMDITTEIATITGENQFTETF</sequence>
<evidence type="ECO:0000256" key="4">
    <source>
        <dbReference type="ARBA" id="ARBA00022833"/>
    </source>
</evidence>
<keyword evidence="1" id="KW-0479">Metal-binding</keyword>
<dbReference type="EMBL" id="JAPWDV010000001">
    <property type="protein sequence ID" value="KAJ6224397.1"/>
    <property type="molecule type" value="Genomic_DNA"/>
</dbReference>
<dbReference type="OMA" id="ISEECYS"/>
<dbReference type="PANTHER" id="PTHR24379:SF121">
    <property type="entry name" value="C2H2-TYPE DOMAIN-CONTAINING PROTEIN"/>
    <property type="match status" value="1"/>
</dbReference>
<keyword evidence="4" id="KW-0862">Zinc</keyword>
<dbReference type="SUPFAM" id="SSF57667">
    <property type="entry name" value="beta-beta-alpha zinc fingers"/>
    <property type="match status" value="2"/>
</dbReference>